<proteinExistence type="predicted"/>
<sequence>MNAGLDRLIRKRKSAVKRHRNPHVTASIRAVSAHAAYPVNSFSLFFTMNL</sequence>
<evidence type="ECO:0000313" key="2">
    <source>
        <dbReference type="Proteomes" id="UP000185604"/>
    </source>
</evidence>
<gene>
    <name evidence="1" type="ORF">B4121_3290</name>
</gene>
<evidence type="ECO:0000313" key="1">
    <source>
        <dbReference type="EMBL" id="OLF90015.1"/>
    </source>
</evidence>
<comment type="caution">
    <text evidence="1">The sequence shown here is derived from an EMBL/GenBank/DDBJ whole genome shotgun (WGS) entry which is preliminary data.</text>
</comment>
<name>A0A7Z0WVU2_9BACI</name>
<dbReference type="EMBL" id="LKPO01000021">
    <property type="protein sequence ID" value="OLF90015.1"/>
    <property type="molecule type" value="Genomic_DNA"/>
</dbReference>
<dbReference type="AlphaFoldDB" id="A0A7Z0WVU2"/>
<accession>A0A7Z0WVU2</accession>
<dbReference type="Proteomes" id="UP000185604">
    <property type="component" value="Unassembled WGS sequence"/>
</dbReference>
<protein>
    <submittedName>
        <fullName evidence="1">Uncharacterized protein</fullName>
    </submittedName>
</protein>
<organism evidence="1 2">
    <name type="scientific">Bacillus paralicheniformis</name>
    <dbReference type="NCBI Taxonomy" id="1648923"/>
    <lineage>
        <taxon>Bacteria</taxon>
        <taxon>Bacillati</taxon>
        <taxon>Bacillota</taxon>
        <taxon>Bacilli</taxon>
        <taxon>Bacillales</taxon>
        <taxon>Bacillaceae</taxon>
        <taxon>Bacillus</taxon>
    </lineage>
</organism>
<reference evidence="1 2" key="1">
    <citation type="journal article" date="2016" name="Front. Microbiol.">
        <title>High-Level Heat Resistance of Spores of Bacillus amyloliquefaciens and Bacillus licheniformis Results from the Presence of a spoVA Operon in a Tn1546 Transposon.</title>
        <authorList>
            <person name="Berendsen E.M."/>
            <person name="Koning R.A."/>
            <person name="Boekhorst J."/>
            <person name="de Jong A."/>
            <person name="Kuipers O.P."/>
            <person name="Wells-Bennik M.H."/>
        </authorList>
    </citation>
    <scope>NUCLEOTIDE SEQUENCE [LARGE SCALE GENOMIC DNA]</scope>
    <source>
        <strain evidence="1 2">B4121</strain>
    </source>
</reference>